<dbReference type="InterPro" id="IPR029058">
    <property type="entry name" value="AB_hydrolase_fold"/>
</dbReference>
<dbReference type="Pfam" id="PF00561">
    <property type="entry name" value="Abhydrolase_1"/>
    <property type="match status" value="1"/>
</dbReference>
<dbReference type="Proteomes" id="UP000092695">
    <property type="component" value="Chromosome"/>
</dbReference>
<dbReference type="KEGG" id="woc:BA177_02425"/>
<gene>
    <name evidence="2" type="ORF">BA177_02425</name>
</gene>
<proteinExistence type="predicted"/>
<keyword evidence="3" id="KW-1185">Reference proteome</keyword>
<evidence type="ECO:0000313" key="2">
    <source>
        <dbReference type="EMBL" id="ANO52932.1"/>
    </source>
</evidence>
<evidence type="ECO:0000259" key="1">
    <source>
        <dbReference type="Pfam" id="PF00561"/>
    </source>
</evidence>
<dbReference type="InterPro" id="IPR050266">
    <property type="entry name" value="AB_hydrolase_sf"/>
</dbReference>
<name>A0A193LK93_9GAMM</name>
<dbReference type="InterPro" id="IPR000073">
    <property type="entry name" value="AB_hydrolase_1"/>
</dbReference>
<dbReference type="GO" id="GO:0016020">
    <property type="term" value="C:membrane"/>
    <property type="evidence" value="ECO:0007669"/>
    <property type="project" value="TreeGrafter"/>
</dbReference>
<dbReference type="STRING" id="1548547.BA177_02425"/>
<sequence length="286" mass="32388">MARTRRISIRQTECQVYEWGDPLSPPLLYLHGWGDSAATFQFVVDHVHSARRIIAPDWRGFGDSAHNPGSYWFPDYLADVDALLSALELPPSLPIVGHSMGANVASLFAGVFPERVSALINIEGFGLPDSNPDDAPRRYRRWIETSRQRREHPGYSDPKVLIDRIRDRSPTIDDQRARYVAACWTRPDAHGHLHLKADMAHRWPNAVLYRRSEVLACWQRISAPTLLICGAESDFKDGVSEWQDPARCPFPNARCVTVPAAGHMLHFEQPGPLAVQIEEFLREHEV</sequence>
<accession>A0A193LK93</accession>
<evidence type="ECO:0000313" key="3">
    <source>
        <dbReference type="Proteomes" id="UP000092695"/>
    </source>
</evidence>
<dbReference type="Gene3D" id="3.40.50.1820">
    <property type="entry name" value="alpha/beta hydrolase"/>
    <property type="match status" value="1"/>
</dbReference>
<dbReference type="AlphaFoldDB" id="A0A193LK93"/>
<dbReference type="EMBL" id="CP016268">
    <property type="protein sequence ID" value="ANO52932.1"/>
    <property type="molecule type" value="Genomic_DNA"/>
</dbReference>
<feature type="domain" description="AB hydrolase-1" evidence="1">
    <location>
        <begin position="25"/>
        <end position="270"/>
    </location>
</feature>
<organism evidence="2 3">
    <name type="scientific">Woeseia oceani</name>
    <dbReference type="NCBI Taxonomy" id="1548547"/>
    <lineage>
        <taxon>Bacteria</taxon>
        <taxon>Pseudomonadati</taxon>
        <taxon>Pseudomonadota</taxon>
        <taxon>Gammaproteobacteria</taxon>
        <taxon>Woeseiales</taxon>
        <taxon>Woeseiaceae</taxon>
        <taxon>Woeseia</taxon>
    </lineage>
</organism>
<dbReference type="PANTHER" id="PTHR43798">
    <property type="entry name" value="MONOACYLGLYCEROL LIPASE"/>
    <property type="match status" value="1"/>
</dbReference>
<dbReference type="SUPFAM" id="SSF53474">
    <property type="entry name" value="alpha/beta-Hydrolases"/>
    <property type="match status" value="1"/>
</dbReference>
<protein>
    <recommendedName>
        <fullName evidence="1">AB hydrolase-1 domain-containing protein</fullName>
    </recommendedName>
</protein>
<dbReference type="PANTHER" id="PTHR43798:SF33">
    <property type="entry name" value="HYDROLASE, PUTATIVE (AFU_ORTHOLOGUE AFUA_2G14860)-RELATED"/>
    <property type="match status" value="1"/>
</dbReference>
<dbReference type="PRINTS" id="PR00111">
    <property type="entry name" value="ABHYDROLASE"/>
</dbReference>
<reference evidence="2 3" key="1">
    <citation type="submission" date="2016-06" db="EMBL/GenBank/DDBJ databases">
        <title>Complete genome sequence of a deep-branching marine Gamma Proteobacterium Woeseia oceani type strain XK5.</title>
        <authorList>
            <person name="Mu D."/>
            <person name="Du Z."/>
        </authorList>
    </citation>
    <scope>NUCLEOTIDE SEQUENCE [LARGE SCALE GENOMIC DNA]</scope>
    <source>
        <strain evidence="2 3">XK5</strain>
    </source>
</reference>